<evidence type="ECO:0000313" key="1">
    <source>
        <dbReference type="EMBL" id="CAB4141606.1"/>
    </source>
</evidence>
<name>A0A6J5M998_9CAUD</name>
<organism evidence="1">
    <name type="scientific">uncultured Caudovirales phage</name>
    <dbReference type="NCBI Taxonomy" id="2100421"/>
    <lineage>
        <taxon>Viruses</taxon>
        <taxon>Duplodnaviria</taxon>
        <taxon>Heunggongvirae</taxon>
        <taxon>Uroviricota</taxon>
        <taxon>Caudoviricetes</taxon>
        <taxon>Peduoviridae</taxon>
        <taxon>Maltschvirus</taxon>
        <taxon>Maltschvirus maltsch</taxon>
    </lineage>
</organism>
<proteinExistence type="predicted"/>
<feature type="non-terminal residue" evidence="1">
    <location>
        <position position="1"/>
    </location>
</feature>
<accession>A0A6J5M998</accession>
<reference evidence="1" key="1">
    <citation type="submission" date="2020-04" db="EMBL/GenBank/DDBJ databases">
        <authorList>
            <person name="Chiriac C."/>
            <person name="Salcher M."/>
            <person name="Ghai R."/>
            <person name="Kavagutti S V."/>
        </authorList>
    </citation>
    <scope>NUCLEOTIDE SEQUENCE</scope>
</reference>
<gene>
    <name evidence="1" type="ORF">UFOVP416_52</name>
</gene>
<sequence>PSEGGLEAAIDGRLTGYSYFQKTIASITALRSRLAQPEQEPVEHTTGHCENHKQKGGCQLHNLQCGWPDCDRKPITATQPEQEPVAWRDHVEQRLLTWRQSFVNRSGDQLALDDFMDKQSLDDLVDFVCDEYTTPPQRKPEQEPVAWIDEFGNVFPLGAQRGPKHLNEPMKPLYTTPPQRKPLTVVEIMREWRTANDSVVDFARAIEAAHGIKGEA</sequence>
<dbReference type="EMBL" id="LR796392">
    <property type="protein sequence ID" value="CAB4141606.1"/>
    <property type="molecule type" value="Genomic_DNA"/>
</dbReference>
<protein>
    <submittedName>
        <fullName evidence="1">Uncharacterized protein</fullName>
    </submittedName>
</protein>